<keyword evidence="8" id="KW-1185">Reference proteome</keyword>
<comment type="caution">
    <text evidence="7">The sequence shown here is derived from an EMBL/GenBank/DDBJ whole genome shotgun (WGS) entry which is preliminary data.</text>
</comment>
<organism evidence="7 8">
    <name type="scientific">Mizuhopecten yessoensis</name>
    <name type="common">Japanese scallop</name>
    <name type="synonym">Patinopecten yessoensis</name>
    <dbReference type="NCBI Taxonomy" id="6573"/>
    <lineage>
        <taxon>Eukaryota</taxon>
        <taxon>Metazoa</taxon>
        <taxon>Spiralia</taxon>
        <taxon>Lophotrochozoa</taxon>
        <taxon>Mollusca</taxon>
        <taxon>Bivalvia</taxon>
        <taxon>Autobranchia</taxon>
        <taxon>Pteriomorphia</taxon>
        <taxon>Pectinida</taxon>
        <taxon>Pectinoidea</taxon>
        <taxon>Pectinidae</taxon>
        <taxon>Mizuhopecten</taxon>
    </lineage>
</organism>
<accession>A0A210QTX3</accession>
<dbReference type="Pfam" id="PF14940">
    <property type="entry name" value="TMEM219"/>
    <property type="match status" value="1"/>
</dbReference>
<evidence type="ECO:0000256" key="4">
    <source>
        <dbReference type="ARBA" id="ARBA00023136"/>
    </source>
</evidence>
<evidence type="ECO:0000313" key="8">
    <source>
        <dbReference type="Proteomes" id="UP000242188"/>
    </source>
</evidence>
<reference evidence="7 8" key="1">
    <citation type="journal article" date="2017" name="Nat. Ecol. Evol.">
        <title>Scallop genome provides insights into evolution of bilaterian karyotype and development.</title>
        <authorList>
            <person name="Wang S."/>
            <person name="Zhang J."/>
            <person name="Jiao W."/>
            <person name="Li J."/>
            <person name="Xun X."/>
            <person name="Sun Y."/>
            <person name="Guo X."/>
            <person name="Huan P."/>
            <person name="Dong B."/>
            <person name="Zhang L."/>
            <person name="Hu X."/>
            <person name="Sun X."/>
            <person name="Wang J."/>
            <person name="Zhao C."/>
            <person name="Wang Y."/>
            <person name="Wang D."/>
            <person name="Huang X."/>
            <person name="Wang R."/>
            <person name="Lv J."/>
            <person name="Li Y."/>
            <person name="Zhang Z."/>
            <person name="Liu B."/>
            <person name="Lu W."/>
            <person name="Hui Y."/>
            <person name="Liang J."/>
            <person name="Zhou Z."/>
            <person name="Hou R."/>
            <person name="Li X."/>
            <person name="Liu Y."/>
            <person name="Li H."/>
            <person name="Ning X."/>
            <person name="Lin Y."/>
            <person name="Zhao L."/>
            <person name="Xing Q."/>
            <person name="Dou J."/>
            <person name="Li Y."/>
            <person name="Mao J."/>
            <person name="Guo H."/>
            <person name="Dou H."/>
            <person name="Li T."/>
            <person name="Mu C."/>
            <person name="Jiang W."/>
            <person name="Fu Q."/>
            <person name="Fu X."/>
            <person name="Miao Y."/>
            <person name="Liu J."/>
            <person name="Yu Q."/>
            <person name="Li R."/>
            <person name="Liao H."/>
            <person name="Li X."/>
            <person name="Kong Y."/>
            <person name="Jiang Z."/>
            <person name="Chourrout D."/>
            <person name="Li R."/>
            <person name="Bao Z."/>
        </authorList>
    </citation>
    <scope>NUCLEOTIDE SEQUENCE [LARGE SCALE GENOMIC DNA]</scope>
    <source>
        <strain evidence="7 8">PY_sf001</strain>
    </source>
</reference>
<feature type="transmembrane region" description="Helical" evidence="5">
    <location>
        <begin position="20"/>
        <end position="40"/>
    </location>
</feature>
<dbReference type="Proteomes" id="UP000242188">
    <property type="component" value="Unassembled WGS sequence"/>
</dbReference>
<keyword evidence="4 5" id="KW-0472">Membrane</keyword>
<name>A0A210QTX3_MIZYE</name>
<evidence type="ECO:0000256" key="3">
    <source>
        <dbReference type="ARBA" id="ARBA00022989"/>
    </source>
</evidence>
<evidence type="ECO:0000259" key="6">
    <source>
        <dbReference type="Pfam" id="PF14940"/>
    </source>
</evidence>
<dbReference type="InterPro" id="IPR039493">
    <property type="entry name" value="TMEM248/TMEM219"/>
</dbReference>
<dbReference type="PANTHER" id="PTHR16002:SF4">
    <property type="entry name" value="TMEM248_TMEM219 DOMAIN-CONTAINING PROTEIN"/>
    <property type="match status" value="1"/>
</dbReference>
<feature type="transmembrane region" description="Helical" evidence="5">
    <location>
        <begin position="270"/>
        <end position="294"/>
    </location>
</feature>
<dbReference type="GO" id="GO:0016020">
    <property type="term" value="C:membrane"/>
    <property type="evidence" value="ECO:0007669"/>
    <property type="project" value="UniProtKB-SubCell"/>
</dbReference>
<evidence type="ECO:0000256" key="5">
    <source>
        <dbReference type="SAM" id="Phobius"/>
    </source>
</evidence>
<evidence type="ECO:0000256" key="2">
    <source>
        <dbReference type="ARBA" id="ARBA00022692"/>
    </source>
</evidence>
<dbReference type="EMBL" id="NEDP02001925">
    <property type="protein sequence ID" value="OWF52152.1"/>
    <property type="molecule type" value="Genomic_DNA"/>
</dbReference>
<dbReference type="AlphaFoldDB" id="A0A210QTX3"/>
<proteinExistence type="predicted"/>
<dbReference type="InterPro" id="IPR039587">
    <property type="entry name" value="TMEM248/TMEM219_dom"/>
</dbReference>
<evidence type="ECO:0000256" key="1">
    <source>
        <dbReference type="ARBA" id="ARBA00004370"/>
    </source>
</evidence>
<keyword evidence="3 5" id="KW-1133">Transmembrane helix</keyword>
<dbReference type="OrthoDB" id="6329605at2759"/>
<keyword evidence="2 5" id="KW-0812">Transmembrane</keyword>
<evidence type="ECO:0000313" key="7">
    <source>
        <dbReference type="EMBL" id="OWF52152.1"/>
    </source>
</evidence>
<gene>
    <name evidence="7" type="ORF">KP79_PYT15710</name>
</gene>
<dbReference type="PANTHER" id="PTHR16002">
    <property type="entry name" value="TRANSMEMBRANE PROTEIN 248-LIKE"/>
    <property type="match status" value="1"/>
</dbReference>
<comment type="subcellular location">
    <subcellularLocation>
        <location evidence="1">Membrane</location>
    </subcellularLocation>
</comment>
<dbReference type="STRING" id="6573.A0A210QTX3"/>
<sequence>MSPPVIENLKGFLSTKPPLVIFMICLGGCAVVLLTLAYIVKVNDQLINPDLTKDWNKFLDNFAELEFCMIANSSGYPDEAQSASPKLTDKLNVISNKLTGSASTTERSPQSGDDIVNTSLTMMVELRPTPHFYGITQNVTFLSSTVTGSQIGLSGAAADLEMNVTLNFPFDWNDTDCSGSTCPTIHILTCINLQAPLAFFPSTRQVGACYSASNESSSEVHTRMQSYLGNQFTLLPTAASQCQETPVIKVKHKVDPRFTMMLTLEDRSVINLHLMHTSYFLFVMFVTIFCYAIIKGRTSKVKTHNSYSEQFFSWQGLPLSPLEHLDEAWQGLLLSLLYLLDEAWQGLPLSLLDLLDKAWLGLPVQSQ</sequence>
<feature type="domain" description="TMEM248/TMEM219" evidence="6">
    <location>
        <begin position="9"/>
        <end position="261"/>
    </location>
</feature>
<protein>
    <submittedName>
        <fullName evidence="7">Transmembrane protein 248</fullName>
    </submittedName>
</protein>